<evidence type="ECO:0000313" key="6">
    <source>
        <dbReference type="EMBL" id="RMB12231.1"/>
    </source>
</evidence>
<dbReference type="InParanoid" id="A0A3M0CRP3"/>
<dbReference type="PANTHER" id="PTHR43400">
    <property type="entry name" value="FUMARATE REDUCTASE"/>
    <property type="match status" value="1"/>
</dbReference>
<reference evidence="6 7" key="1">
    <citation type="submission" date="2018-10" db="EMBL/GenBank/DDBJ databases">
        <title>Genomic Encyclopedia of Archaeal and Bacterial Type Strains, Phase II (KMG-II): from individual species to whole genera.</title>
        <authorList>
            <person name="Goeker M."/>
        </authorList>
    </citation>
    <scope>NUCLEOTIDE SEQUENCE [LARGE SCALE GENOMIC DNA]</scope>
    <source>
        <strain evidence="6 7">DSM 25217</strain>
    </source>
</reference>
<dbReference type="Gene3D" id="3.50.50.60">
    <property type="entry name" value="FAD/NAD(P)-binding domain"/>
    <property type="match status" value="1"/>
</dbReference>
<protein>
    <submittedName>
        <fullName evidence="6">Fumarate reductase flavoprotein subunit</fullName>
    </submittedName>
</protein>
<comment type="cofactor">
    <cofactor evidence="1">
        <name>FAD</name>
        <dbReference type="ChEBI" id="CHEBI:57692"/>
    </cofactor>
</comment>
<gene>
    <name evidence="6" type="ORF">BXY39_0724</name>
</gene>
<dbReference type="Gene3D" id="3.90.700.10">
    <property type="entry name" value="Succinate dehydrogenase/fumarate reductase flavoprotein, catalytic domain"/>
    <property type="match status" value="1"/>
</dbReference>
<evidence type="ECO:0000259" key="5">
    <source>
        <dbReference type="Pfam" id="PF00890"/>
    </source>
</evidence>
<keyword evidence="7" id="KW-1185">Reference proteome</keyword>
<dbReference type="InterPro" id="IPR003953">
    <property type="entry name" value="FAD-dep_OxRdtase_2_FAD-bd"/>
</dbReference>
<dbReference type="PANTHER" id="PTHR43400:SF10">
    <property type="entry name" value="3-OXOSTEROID 1-DEHYDROGENASE"/>
    <property type="match status" value="1"/>
</dbReference>
<name>A0A3M0CRP3_9PROT</name>
<keyword evidence="4" id="KW-0560">Oxidoreductase</keyword>
<evidence type="ECO:0000256" key="3">
    <source>
        <dbReference type="ARBA" id="ARBA00022827"/>
    </source>
</evidence>
<evidence type="ECO:0000256" key="4">
    <source>
        <dbReference type="ARBA" id="ARBA00023002"/>
    </source>
</evidence>
<dbReference type="SUPFAM" id="SSF51905">
    <property type="entry name" value="FAD/NAD(P)-binding domain"/>
    <property type="match status" value="1"/>
</dbReference>
<dbReference type="PROSITE" id="PS51257">
    <property type="entry name" value="PROKAR_LIPOPROTEIN"/>
    <property type="match status" value="1"/>
</dbReference>
<keyword evidence="3" id="KW-0274">FAD</keyword>
<dbReference type="OrthoDB" id="3178130at2"/>
<keyword evidence="2" id="KW-0285">Flavoprotein</keyword>
<dbReference type="Pfam" id="PF00890">
    <property type="entry name" value="FAD_binding_2"/>
    <property type="match status" value="1"/>
</dbReference>
<sequence>MPVIRTDSFTPDFSVPVVIIGAGACGLTAAIAAKRAGAEVIVLERDAHPAGSTAMSYGGICAAGTQAQDRAGISDTGDALREDIMTVTRGQTDPDLARTIAANCGPAVDWLTGDLGLDLQVETHWTGLGHRQPRLHMPPGRSGEVLMGMLLRAAEAAGVDILTRARVTDLYADADDRILGVRIERPDSVELLGCDQLVLASCGFGANEDLVARHMPELDGACYYGHEGNEGDALLWGEALGAATGDLGSYQALGSLSDPESIVVPHTLLIGGGVQVNTDGKRFEDELDDISGQALTILKQPGGVCWVVYDDRLHKQALDIFDEYREGDKINAYRTAGTWRDLAALMHVPADTLDATMTHIEGLKAAGSTDDFGRPFAPEQALVPPFYAVKVTGALFHTQGGLCVDGTARVVRPDGSTFPNLYAGGGAARSVSGPSVWGYLPGMGLCTAVTLGKLAGETAAHAL</sequence>
<dbReference type="GO" id="GO:0016491">
    <property type="term" value="F:oxidoreductase activity"/>
    <property type="evidence" value="ECO:0007669"/>
    <property type="project" value="UniProtKB-KW"/>
</dbReference>
<organism evidence="6 7">
    <name type="scientific">Eilatimonas milleporae</name>
    <dbReference type="NCBI Taxonomy" id="911205"/>
    <lineage>
        <taxon>Bacteria</taxon>
        <taxon>Pseudomonadati</taxon>
        <taxon>Pseudomonadota</taxon>
        <taxon>Alphaproteobacteria</taxon>
        <taxon>Kordiimonadales</taxon>
        <taxon>Kordiimonadaceae</taxon>
        <taxon>Eilatimonas</taxon>
    </lineage>
</organism>
<accession>A0A3M0CRP3</accession>
<dbReference type="InterPro" id="IPR036188">
    <property type="entry name" value="FAD/NAD-bd_sf"/>
</dbReference>
<dbReference type="InterPro" id="IPR050315">
    <property type="entry name" value="FAD-oxidoreductase_2"/>
</dbReference>
<dbReference type="AlphaFoldDB" id="A0A3M0CRP3"/>
<feature type="domain" description="FAD-dependent oxidoreductase 2 FAD-binding" evidence="5">
    <location>
        <begin position="17"/>
        <end position="431"/>
    </location>
</feature>
<comment type="caution">
    <text evidence="6">The sequence shown here is derived from an EMBL/GenBank/DDBJ whole genome shotgun (WGS) entry which is preliminary data.</text>
</comment>
<evidence type="ECO:0000256" key="2">
    <source>
        <dbReference type="ARBA" id="ARBA00022630"/>
    </source>
</evidence>
<proteinExistence type="predicted"/>
<dbReference type="EMBL" id="REFR01000009">
    <property type="protein sequence ID" value="RMB12231.1"/>
    <property type="molecule type" value="Genomic_DNA"/>
</dbReference>
<evidence type="ECO:0000313" key="7">
    <source>
        <dbReference type="Proteomes" id="UP000271227"/>
    </source>
</evidence>
<dbReference type="InterPro" id="IPR027477">
    <property type="entry name" value="Succ_DH/fumarate_Rdtase_cat_sf"/>
</dbReference>
<dbReference type="GO" id="GO:0008202">
    <property type="term" value="P:steroid metabolic process"/>
    <property type="evidence" value="ECO:0007669"/>
    <property type="project" value="UniProtKB-ARBA"/>
</dbReference>
<evidence type="ECO:0000256" key="1">
    <source>
        <dbReference type="ARBA" id="ARBA00001974"/>
    </source>
</evidence>
<dbReference type="RefSeq" id="WP_121937419.1">
    <property type="nucleotide sequence ID" value="NZ_REFR01000009.1"/>
</dbReference>
<dbReference type="SUPFAM" id="SSF56425">
    <property type="entry name" value="Succinate dehydrogenase/fumarate reductase flavoprotein, catalytic domain"/>
    <property type="match status" value="1"/>
</dbReference>
<dbReference type="Proteomes" id="UP000271227">
    <property type="component" value="Unassembled WGS sequence"/>
</dbReference>